<accession>A0AAQ3RNJ5</accession>
<name>A0AAQ3RNJ5_VIGMU</name>
<evidence type="ECO:0000313" key="1">
    <source>
        <dbReference type="EMBL" id="WVZ01944.1"/>
    </source>
</evidence>
<dbReference type="Proteomes" id="UP001374535">
    <property type="component" value="Chromosome 7"/>
</dbReference>
<gene>
    <name evidence="1" type="ORF">V8G54_022750</name>
</gene>
<keyword evidence="2" id="KW-1185">Reference proteome</keyword>
<reference evidence="1 2" key="1">
    <citation type="journal article" date="2023" name="Life. Sci Alliance">
        <title>Evolutionary insights into 3D genome organization and epigenetic landscape of Vigna mungo.</title>
        <authorList>
            <person name="Junaid A."/>
            <person name="Singh B."/>
            <person name="Bhatia S."/>
        </authorList>
    </citation>
    <scope>NUCLEOTIDE SEQUENCE [LARGE SCALE GENOMIC DNA]</scope>
    <source>
        <strain evidence="1">Urdbean</strain>
    </source>
</reference>
<dbReference type="AlphaFoldDB" id="A0AAQ3RNJ5"/>
<dbReference type="EMBL" id="CP144694">
    <property type="protein sequence ID" value="WVZ01944.1"/>
    <property type="molecule type" value="Genomic_DNA"/>
</dbReference>
<evidence type="ECO:0000313" key="2">
    <source>
        <dbReference type="Proteomes" id="UP001374535"/>
    </source>
</evidence>
<sequence>MPKENTSTFSETLLLLPFKSSGAIQGSVPRTPPVTKVFRLIFDKPKSPTLHIGRKGSFKFTSKLSHFKSKCTMFFECKYSIPKAASIAIISLLRRSRYLSLRSNTCLREPSTIYSATVAIVPPGPCCTTP</sequence>
<protein>
    <submittedName>
        <fullName evidence="1">Uncharacterized protein</fullName>
    </submittedName>
</protein>
<organism evidence="1 2">
    <name type="scientific">Vigna mungo</name>
    <name type="common">Black gram</name>
    <name type="synonym">Phaseolus mungo</name>
    <dbReference type="NCBI Taxonomy" id="3915"/>
    <lineage>
        <taxon>Eukaryota</taxon>
        <taxon>Viridiplantae</taxon>
        <taxon>Streptophyta</taxon>
        <taxon>Embryophyta</taxon>
        <taxon>Tracheophyta</taxon>
        <taxon>Spermatophyta</taxon>
        <taxon>Magnoliopsida</taxon>
        <taxon>eudicotyledons</taxon>
        <taxon>Gunneridae</taxon>
        <taxon>Pentapetalae</taxon>
        <taxon>rosids</taxon>
        <taxon>fabids</taxon>
        <taxon>Fabales</taxon>
        <taxon>Fabaceae</taxon>
        <taxon>Papilionoideae</taxon>
        <taxon>50 kb inversion clade</taxon>
        <taxon>NPAAA clade</taxon>
        <taxon>indigoferoid/millettioid clade</taxon>
        <taxon>Phaseoleae</taxon>
        <taxon>Vigna</taxon>
    </lineage>
</organism>
<proteinExistence type="predicted"/>